<reference evidence="4" key="1">
    <citation type="submission" date="2017-06" db="EMBL/GenBank/DDBJ databases">
        <authorList>
            <person name="Varghese N."/>
            <person name="Submissions S."/>
        </authorList>
    </citation>
    <scope>NUCLEOTIDE SEQUENCE [LARGE SCALE GENOMIC DNA]</scope>
    <source>
        <strain evidence="4">DSM 27993</strain>
    </source>
</reference>
<dbReference type="Gene3D" id="3.40.50.2000">
    <property type="entry name" value="Glycogen Phosphorylase B"/>
    <property type="match status" value="2"/>
</dbReference>
<feature type="domain" description="Glycosyltransferase subfamily 4-like N-terminal" evidence="2">
    <location>
        <begin position="14"/>
        <end position="181"/>
    </location>
</feature>
<dbReference type="OrthoDB" id="9811239at2"/>
<dbReference type="PANTHER" id="PTHR12526">
    <property type="entry name" value="GLYCOSYLTRANSFERASE"/>
    <property type="match status" value="1"/>
</dbReference>
<dbReference type="InterPro" id="IPR001296">
    <property type="entry name" value="Glyco_trans_1"/>
</dbReference>
<gene>
    <name evidence="3" type="ORF">SAMN04488111_2930</name>
</gene>
<keyword evidence="3" id="KW-0808">Transferase</keyword>
<dbReference type="AlphaFoldDB" id="A0A238YYD0"/>
<organism evidence="3 4">
    <name type="scientific">Lutibacter flavus</name>
    <dbReference type="NCBI Taxonomy" id="691689"/>
    <lineage>
        <taxon>Bacteria</taxon>
        <taxon>Pseudomonadati</taxon>
        <taxon>Bacteroidota</taxon>
        <taxon>Flavobacteriia</taxon>
        <taxon>Flavobacteriales</taxon>
        <taxon>Flavobacteriaceae</taxon>
        <taxon>Lutibacter</taxon>
    </lineage>
</organism>
<feature type="domain" description="Glycosyl transferase family 1" evidence="1">
    <location>
        <begin position="185"/>
        <end position="347"/>
    </location>
</feature>
<protein>
    <submittedName>
        <fullName evidence="3">Glycosyltransferase involved in cell wall bisynthesis</fullName>
    </submittedName>
</protein>
<dbReference type="GO" id="GO:0016757">
    <property type="term" value="F:glycosyltransferase activity"/>
    <property type="evidence" value="ECO:0007669"/>
    <property type="project" value="InterPro"/>
</dbReference>
<evidence type="ECO:0000313" key="3">
    <source>
        <dbReference type="EMBL" id="SNR76080.1"/>
    </source>
</evidence>
<dbReference type="InterPro" id="IPR028098">
    <property type="entry name" value="Glyco_trans_4-like_N"/>
</dbReference>
<dbReference type="EMBL" id="FZNX01000005">
    <property type="protein sequence ID" value="SNR76080.1"/>
    <property type="molecule type" value="Genomic_DNA"/>
</dbReference>
<accession>A0A238YYD0</accession>
<dbReference type="SUPFAM" id="SSF53756">
    <property type="entry name" value="UDP-Glycosyltransferase/glycogen phosphorylase"/>
    <property type="match status" value="1"/>
</dbReference>
<evidence type="ECO:0000259" key="2">
    <source>
        <dbReference type="Pfam" id="PF13439"/>
    </source>
</evidence>
<dbReference type="Pfam" id="PF00534">
    <property type="entry name" value="Glycos_transf_1"/>
    <property type="match status" value="1"/>
</dbReference>
<dbReference type="RefSeq" id="WP_089379195.1">
    <property type="nucleotide sequence ID" value="NZ_FZNX01000005.1"/>
</dbReference>
<name>A0A238YYD0_9FLAO</name>
<sequence>MKIVYSTDQVYLHGGIEKVLAQKLNYLVNVPNFEVHLITTEQKGNPFCYPISDKVFHHDLDVNYNRTKSYFSPVNFKKIPKHIKKLKNKLKEIKPDVLIVCNYAFDFFFIPFISAGIKTIKEFHASRYYYIKELANATILNKLMFRINNKIEKKYSHIVLLNDDEKKYYSSNNLEVIPNAICGIKFKSGVERKNIVIAAGRMAKVKQFDHLIKAWGLIANEFLDWKVQIYGEGDDIILNELNNLINDLAIPNIQLMGATDKLEEKMVESSIYALTSATECFPMVLLESLSCGLPVVSYNCPHGPRNIITNGEDGILVNHNEIETVSAEIANLIENSEKRKIMAENAINNVKRFNETHVMEKWINLFKE</sequence>
<evidence type="ECO:0000313" key="4">
    <source>
        <dbReference type="Proteomes" id="UP000198412"/>
    </source>
</evidence>
<dbReference type="Proteomes" id="UP000198412">
    <property type="component" value="Unassembled WGS sequence"/>
</dbReference>
<evidence type="ECO:0000259" key="1">
    <source>
        <dbReference type="Pfam" id="PF00534"/>
    </source>
</evidence>
<keyword evidence="4" id="KW-1185">Reference proteome</keyword>
<dbReference type="Pfam" id="PF13439">
    <property type="entry name" value="Glyco_transf_4"/>
    <property type="match status" value="1"/>
</dbReference>
<dbReference type="PANTHER" id="PTHR12526:SF630">
    <property type="entry name" value="GLYCOSYLTRANSFERASE"/>
    <property type="match status" value="1"/>
</dbReference>
<proteinExistence type="predicted"/>